<feature type="domain" description="BON" evidence="3">
    <location>
        <begin position="158"/>
        <end position="226"/>
    </location>
</feature>
<feature type="domain" description="CBS" evidence="4">
    <location>
        <begin position="9"/>
        <end position="65"/>
    </location>
</feature>
<dbReference type="Gene3D" id="3.30.1340.30">
    <property type="match status" value="1"/>
</dbReference>
<dbReference type="InterPro" id="IPR000644">
    <property type="entry name" value="CBS_dom"/>
</dbReference>
<keyword evidence="6" id="KW-1185">Reference proteome</keyword>
<dbReference type="RefSeq" id="WP_209382135.1">
    <property type="nucleotide sequence ID" value="NZ_JAGIZB010000072.1"/>
</dbReference>
<keyword evidence="1 2" id="KW-0129">CBS domain</keyword>
<dbReference type="InterPro" id="IPR007055">
    <property type="entry name" value="BON_dom"/>
</dbReference>
<dbReference type="PROSITE" id="PS51371">
    <property type="entry name" value="CBS"/>
    <property type="match status" value="2"/>
</dbReference>
<dbReference type="Gene3D" id="3.10.580.10">
    <property type="entry name" value="CBS-domain"/>
    <property type="match status" value="1"/>
</dbReference>
<dbReference type="Pfam" id="PF04972">
    <property type="entry name" value="BON"/>
    <property type="match status" value="1"/>
</dbReference>
<evidence type="ECO:0000259" key="3">
    <source>
        <dbReference type="PROSITE" id="PS50914"/>
    </source>
</evidence>
<dbReference type="PROSITE" id="PS50914">
    <property type="entry name" value="BON"/>
    <property type="match status" value="1"/>
</dbReference>
<dbReference type="Pfam" id="PF00571">
    <property type="entry name" value="CBS"/>
    <property type="match status" value="2"/>
</dbReference>
<reference evidence="5 6" key="1">
    <citation type="submission" date="2021-03" db="EMBL/GenBank/DDBJ databases">
        <authorList>
            <person name="So Y."/>
        </authorList>
    </citation>
    <scope>NUCLEOTIDE SEQUENCE [LARGE SCALE GENOMIC DNA]</scope>
    <source>
        <strain evidence="5 6">SSH11</strain>
    </source>
</reference>
<dbReference type="EMBL" id="JAGIZB010000072">
    <property type="protein sequence ID" value="MBP0447865.1"/>
    <property type="molecule type" value="Genomic_DNA"/>
</dbReference>
<dbReference type="PANTHER" id="PTHR43080:SF2">
    <property type="entry name" value="CBS DOMAIN-CONTAINING PROTEIN"/>
    <property type="match status" value="1"/>
</dbReference>
<sequence length="231" mass="25107">MQMLARDLMDPDVVTVPPGVPAADIARMFADRGISTVAVVDHQGALEGIVTEADLIRRLVDEDERPRAGWLTRVLANPNIAAERYARSHGRTAGDLMTKKVVTVGPEDSAAHIARLMEEHKIRRVLVTTAGRLLGLVSRSALVRALVEPASGLTVELSDEDIRRAVLAAMRREEWANTGNIAVGVREGVVEFSGYRQTETIGRALRVLAENVPGVKQVVDRTLLPPVVFSP</sequence>
<dbReference type="InterPro" id="IPR051257">
    <property type="entry name" value="Diverse_CBS-Domain"/>
</dbReference>
<dbReference type="PANTHER" id="PTHR43080">
    <property type="entry name" value="CBS DOMAIN-CONTAINING PROTEIN CBSX3, MITOCHONDRIAL"/>
    <property type="match status" value="1"/>
</dbReference>
<comment type="caution">
    <text evidence="5">The sequence shown here is derived from an EMBL/GenBank/DDBJ whole genome shotgun (WGS) entry which is preliminary data.</text>
</comment>
<dbReference type="PIRSF" id="PIRSF036990">
    <property type="entry name" value="UCP036990_CBS_BON"/>
    <property type="match status" value="1"/>
</dbReference>
<evidence type="ECO:0000313" key="5">
    <source>
        <dbReference type="EMBL" id="MBP0447865.1"/>
    </source>
</evidence>
<evidence type="ECO:0000256" key="2">
    <source>
        <dbReference type="PROSITE-ProRule" id="PRU00703"/>
    </source>
</evidence>
<evidence type="ECO:0000259" key="4">
    <source>
        <dbReference type="PROSITE" id="PS51371"/>
    </source>
</evidence>
<accession>A0ABS4AMT0</accession>
<protein>
    <submittedName>
        <fullName evidence="5">CBS domain-containing protein</fullName>
    </submittedName>
</protein>
<evidence type="ECO:0000256" key="1">
    <source>
        <dbReference type="ARBA" id="ARBA00023122"/>
    </source>
</evidence>
<dbReference type="Proteomes" id="UP000681594">
    <property type="component" value="Unassembled WGS sequence"/>
</dbReference>
<gene>
    <name evidence="5" type="ORF">J8J14_24330</name>
</gene>
<dbReference type="CDD" id="cd04586">
    <property type="entry name" value="CBS_pair_BON_assoc"/>
    <property type="match status" value="1"/>
</dbReference>
<proteinExistence type="predicted"/>
<feature type="domain" description="CBS" evidence="4">
    <location>
        <begin position="97"/>
        <end position="152"/>
    </location>
</feature>
<dbReference type="InterPro" id="IPR017080">
    <property type="entry name" value="UCP036990_CBS_BON"/>
</dbReference>
<organism evidence="5 6">
    <name type="scientific">Pararoseomonas baculiformis</name>
    <dbReference type="NCBI Taxonomy" id="2820812"/>
    <lineage>
        <taxon>Bacteria</taxon>
        <taxon>Pseudomonadati</taxon>
        <taxon>Pseudomonadota</taxon>
        <taxon>Alphaproteobacteria</taxon>
        <taxon>Acetobacterales</taxon>
        <taxon>Acetobacteraceae</taxon>
        <taxon>Pararoseomonas</taxon>
    </lineage>
</organism>
<evidence type="ECO:0000313" key="6">
    <source>
        <dbReference type="Proteomes" id="UP000681594"/>
    </source>
</evidence>
<dbReference type="InterPro" id="IPR046342">
    <property type="entry name" value="CBS_dom_sf"/>
</dbReference>
<name>A0ABS4AMT0_9PROT</name>
<dbReference type="SMART" id="SM00116">
    <property type="entry name" value="CBS"/>
    <property type="match status" value="2"/>
</dbReference>
<dbReference type="SUPFAM" id="SSF54631">
    <property type="entry name" value="CBS-domain pair"/>
    <property type="match status" value="1"/>
</dbReference>